<feature type="coiled-coil region" evidence="8">
    <location>
        <begin position="36"/>
        <end position="88"/>
    </location>
</feature>
<dbReference type="InterPro" id="IPR022524">
    <property type="entry name" value="FliH_Bacilli"/>
</dbReference>
<evidence type="ECO:0000256" key="5">
    <source>
        <dbReference type="ARBA" id="ARBA00022927"/>
    </source>
</evidence>
<dbReference type="PANTHER" id="PTHR34982:SF1">
    <property type="entry name" value="FLAGELLAR ASSEMBLY PROTEIN FLIH"/>
    <property type="match status" value="1"/>
</dbReference>
<evidence type="ECO:0000256" key="3">
    <source>
        <dbReference type="ARBA" id="ARBA00022448"/>
    </source>
</evidence>
<accession>A0A368XUK2</accession>
<dbReference type="GO" id="GO:0015031">
    <property type="term" value="P:protein transport"/>
    <property type="evidence" value="ECO:0007669"/>
    <property type="project" value="UniProtKB-KW"/>
</dbReference>
<evidence type="ECO:0000313" key="11">
    <source>
        <dbReference type="Proteomes" id="UP000252585"/>
    </source>
</evidence>
<dbReference type="NCBIfam" id="TIGR03825">
    <property type="entry name" value="FliH_bacil"/>
    <property type="match status" value="1"/>
</dbReference>
<evidence type="ECO:0000256" key="2">
    <source>
        <dbReference type="ARBA" id="ARBA00006602"/>
    </source>
</evidence>
<name>A0A368XUK2_9BACI</name>
<keyword evidence="6" id="KW-1006">Bacterial flagellum protein export</keyword>
<dbReference type="EMBL" id="QPJJ01000006">
    <property type="protein sequence ID" value="RCW70718.1"/>
    <property type="molecule type" value="Genomic_DNA"/>
</dbReference>
<dbReference type="InterPro" id="IPR018035">
    <property type="entry name" value="Flagellar_FliH/T3SS_HrpE"/>
</dbReference>
<comment type="similarity">
    <text evidence="2">Belongs to the FliH family.</text>
</comment>
<evidence type="ECO:0000256" key="6">
    <source>
        <dbReference type="ARBA" id="ARBA00023225"/>
    </source>
</evidence>
<evidence type="ECO:0000313" key="10">
    <source>
        <dbReference type="EMBL" id="RCW70718.1"/>
    </source>
</evidence>
<feature type="domain" description="Flagellar assembly protein FliH/Type III secretion system HrpE" evidence="9">
    <location>
        <begin position="117"/>
        <end position="242"/>
    </location>
</feature>
<dbReference type="GO" id="GO:0044781">
    <property type="term" value="P:bacterial-type flagellum organization"/>
    <property type="evidence" value="ECO:0007669"/>
    <property type="project" value="UniProtKB-KW"/>
</dbReference>
<proteinExistence type="inferred from homology"/>
<dbReference type="OrthoDB" id="19020at2"/>
<evidence type="ECO:0000256" key="8">
    <source>
        <dbReference type="SAM" id="Coils"/>
    </source>
</evidence>
<keyword evidence="8" id="KW-0175">Coiled coil</keyword>
<evidence type="ECO:0000256" key="4">
    <source>
        <dbReference type="ARBA" id="ARBA00022795"/>
    </source>
</evidence>
<protein>
    <recommendedName>
        <fullName evidence="7">Flagellar assembly protein FliH</fullName>
    </recommendedName>
</protein>
<organism evidence="10 11">
    <name type="scientific">Saliterribacillus persicus</name>
    <dbReference type="NCBI Taxonomy" id="930114"/>
    <lineage>
        <taxon>Bacteria</taxon>
        <taxon>Bacillati</taxon>
        <taxon>Bacillota</taxon>
        <taxon>Bacilli</taxon>
        <taxon>Bacillales</taxon>
        <taxon>Bacillaceae</taxon>
        <taxon>Saliterribacillus</taxon>
    </lineage>
</organism>
<evidence type="ECO:0000256" key="1">
    <source>
        <dbReference type="ARBA" id="ARBA00003041"/>
    </source>
</evidence>
<dbReference type="AlphaFoldDB" id="A0A368XUK2"/>
<reference evidence="10 11" key="1">
    <citation type="submission" date="2018-07" db="EMBL/GenBank/DDBJ databases">
        <title>Genomic Encyclopedia of Type Strains, Phase IV (KMG-IV): sequencing the most valuable type-strain genomes for metagenomic binning, comparative biology and taxonomic classification.</title>
        <authorList>
            <person name="Goeker M."/>
        </authorList>
    </citation>
    <scope>NUCLEOTIDE SEQUENCE [LARGE SCALE GENOMIC DNA]</scope>
    <source>
        <strain evidence="10 11">DSM 27696</strain>
    </source>
</reference>
<keyword evidence="3" id="KW-0813">Transport</keyword>
<gene>
    <name evidence="10" type="ORF">DFR57_106115</name>
</gene>
<keyword evidence="11" id="KW-1185">Reference proteome</keyword>
<dbReference type="Proteomes" id="UP000252585">
    <property type="component" value="Unassembled WGS sequence"/>
</dbReference>
<evidence type="ECO:0000256" key="7">
    <source>
        <dbReference type="NCBIfam" id="TIGR03825"/>
    </source>
</evidence>
<evidence type="ECO:0000259" key="9">
    <source>
        <dbReference type="Pfam" id="PF02108"/>
    </source>
</evidence>
<dbReference type="InterPro" id="IPR051472">
    <property type="entry name" value="T3SS_Stator/FliH"/>
</dbReference>
<keyword evidence="5" id="KW-0653">Protein transport</keyword>
<comment type="function">
    <text evidence="1">Needed for flagellar regrowth and assembly.</text>
</comment>
<keyword evidence="10" id="KW-0969">Cilium</keyword>
<keyword evidence="4" id="KW-1005">Bacterial flagellum biogenesis</keyword>
<keyword evidence="10" id="KW-0282">Flagellum</keyword>
<keyword evidence="10" id="KW-0966">Cell projection</keyword>
<comment type="caution">
    <text evidence="10">The sequence shown here is derived from an EMBL/GenBank/DDBJ whole genome shotgun (WGS) entry which is preliminary data.</text>
</comment>
<dbReference type="GO" id="GO:0005829">
    <property type="term" value="C:cytosol"/>
    <property type="evidence" value="ECO:0007669"/>
    <property type="project" value="TreeGrafter"/>
</dbReference>
<dbReference type="Pfam" id="PF02108">
    <property type="entry name" value="FliH"/>
    <property type="match status" value="1"/>
</dbReference>
<dbReference type="PANTHER" id="PTHR34982">
    <property type="entry name" value="YOP PROTEINS TRANSLOCATION PROTEIN L"/>
    <property type="match status" value="1"/>
</dbReference>
<sequence length="263" mass="30715">MLEAEEMILLSNHQPTKAIPIRSINFNKVNTAAESSNTEQEMIENLEKSIQVKQKQLEELEDKVKTKLENAEMEITKQKDLWKQEKEQLITSAKKEGYEKGFEVGKNDSLAQYHQLIENANSIIDKANIDYQNIIESSDEEVLHIAIEVANKILHQELKDDTTFHQMVKGFLKQFKEQSTIKLFVHPDDYERLLAFKDELMQIVNHRAELFIYPNEELSKHSCLLETPYGKIDASIDSQLEEIRNRLFQLMEEIEREHSALLE</sequence>